<comment type="caution">
    <text evidence="2">The sequence shown here is derived from an EMBL/GenBank/DDBJ whole genome shotgun (WGS) entry which is preliminary data.</text>
</comment>
<evidence type="ECO:0000313" key="2">
    <source>
        <dbReference type="EMBL" id="RFS81939.1"/>
    </source>
</evidence>
<reference evidence="2 3" key="1">
    <citation type="submission" date="2018-08" db="EMBL/GenBank/DDBJ databases">
        <title>Actinomadura spongicola sp. nov., isolated from marine sponge Leucetta chagosensis.</title>
        <authorList>
            <person name="Li L."/>
            <person name="Lin H.W."/>
        </authorList>
    </citation>
    <scope>NUCLEOTIDE SEQUENCE [LARGE SCALE GENOMIC DNA]</scope>
    <source>
        <strain evidence="2 3">LHW52907</strain>
    </source>
</reference>
<protein>
    <submittedName>
        <fullName evidence="2">NAD-dependent epimerase/dehydratase family protein</fullName>
    </submittedName>
</protein>
<dbReference type="InterPro" id="IPR001509">
    <property type="entry name" value="Epimerase_deHydtase"/>
</dbReference>
<dbReference type="SUPFAM" id="SSF51735">
    <property type="entry name" value="NAD(P)-binding Rossmann-fold domains"/>
    <property type="match status" value="1"/>
</dbReference>
<dbReference type="InterPro" id="IPR051783">
    <property type="entry name" value="NAD(P)-dependent_oxidoreduct"/>
</dbReference>
<evidence type="ECO:0000259" key="1">
    <source>
        <dbReference type="Pfam" id="PF01370"/>
    </source>
</evidence>
<name>A0A372G9W9_9ACTN</name>
<dbReference type="PANTHER" id="PTHR48079:SF6">
    <property type="entry name" value="NAD(P)-BINDING DOMAIN-CONTAINING PROTEIN-RELATED"/>
    <property type="match status" value="1"/>
</dbReference>
<feature type="domain" description="NAD-dependent epimerase/dehydratase" evidence="1">
    <location>
        <begin position="3"/>
        <end position="216"/>
    </location>
</feature>
<evidence type="ECO:0000313" key="3">
    <source>
        <dbReference type="Proteomes" id="UP000262882"/>
    </source>
</evidence>
<dbReference type="InterPro" id="IPR036291">
    <property type="entry name" value="NAD(P)-bd_dom_sf"/>
</dbReference>
<dbReference type="Proteomes" id="UP000262882">
    <property type="component" value="Unassembled WGS sequence"/>
</dbReference>
<gene>
    <name evidence="2" type="ORF">D0T12_30000</name>
</gene>
<sequence>MRIFLTGTTGYLGGSLAVTLLSNGHHVRGLTRSEPAFAALRGLGVDPVLGDLDDQRVLADEARAADAVVNAADSDHAGAVQALLTALDGSGKPLLHTSGSSIVGEASNGEVQDDVYTEADVAPGSAWRPAPEKAARVAIDREVMAAADRGVRSVVLCNTMIYGTGLGLSADSVQIPRLVATARRTGTPRHIGAGANIWSNVHLADACDLYVRALEGAAPGSFYFVENGEATFRDITTSIASALRLPPPRPIGIEDAIAEWGYEPAVYALGSNSRVRGVRSRDDLDWRPRHTSVTDWIARSLT</sequence>
<proteinExistence type="predicted"/>
<dbReference type="PANTHER" id="PTHR48079">
    <property type="entry name" value="PROTEIN YEEZ"/>
    <property type="match status" value="1"/>
</dbReference>
<dbReference type="Gene3D" id="3.40.50.720">
    <property type="entry name" value="NAD(P)-binding Rossmann-like Domain"/>
    <property type="match status" value="1"/>
</dbReference>
<dbReference type="OrthoDB" id="9787292at2"/>
<dbReference type="Pfam" id="PF01370">
    <property type="entry name" value="Epimerase"/>
    <property type="match status" value="1"/>
</dbReference>
<accession>A0A372G9W9</accession>
<dbReference type="AlphaFoldDB" id="A0A372G9W9"/>
<dbReference type="GO" id="GO:0004029">
    <property type="term" value="F:aldehyde dehydrogenase (NAD+) activity"/>
    <property type="evidence" value="ECO:0007669"/>
    <property type="project" value="TreeGrafter"/>
</dbReference>
<keyword evidence="3" id="KW-1185">Reference proteome</keyword>
<dbReference type="EMBL" id="QVNQ01000011">
    <property type="protein sequence ID" value="RFS81939.1"/>
    <property type="molecule type" value="Genomic_DNA"/>
</dbReference>
<organism evidence="2 3">
    <name type="scientific">Actinomadura spongiicola</name>
    <dbReference type="NCBI Taxonomy" id="2303421"/>
    <lineage>
        <taxon>Bacteria</taxon>
        <taxon>Bacillati</taxon>
        <taxon>Actinomycetota</taxon>
        <taxon>Actinomycetes</taxon>
        <taxon>Streptosporangiales</taxon>
        <taxon>Thermomonosporaceae</taxon>
        <taxon>Actinomadura</taxon>
    </lineage>
</organism>
<dbReference type="RefSeq" id="WP_117403831.1">
    <property type="nucleotide sequence ID" value="NZ_QVNQ01000011.1"/>
</dbReference>
<dbReference type="GO" id="GO:0005737">
    <property type="term" value="C:cytoplasm"/>
    <property type="evidence" value="ECO:0007669"/>
    <property type="project" value="TreeGrafter"/>
</dbReference>